<dbReference type="EMBL" id="JASSZA010000004">
    <property type="protein sequence ID" value="KAK2113155.1"/>
    <property type="molecule type" value="Genomic_DNA"/>
</dbReference>
<gene>
    <name evidence="3" type="ORF">P7K49_007421</name>
</gene>
<comment type="caution">
    <text evidence="3">The sequence shown here is derived from an EMBL/GenBank/DDBJ whole genome shotgun (WGS) entry which is preliminary data.</text>
</comment>
<feature type="compositionally biased region" description="Polar residues" evidence="2">
    <location>
        <begin position="24"/>
        <end position="33"/>
    </location>
</feature>
<evidence type="ECO:0000256" key="2">
    <source>
        <dbReference type="SAM" id="MobiDB-lite"/>
    </source>
</evidence>
<comment type="similarity">
    <text evidence="1">Belongs to the UPF0607 family.</text>
</comment>
<evidence type="ECO:0000256" key="1">
    <source>
        <dbReference type="ARBA" id="ARBA00038278"/>
    </source>
</evidence>
<feature type="compositionally biased region" description="Low complexity" evidence="2">
    <location>
        <begin position="146"/>
        <end position="168"/>
    </location>
</feature>
<reference evidence="3 4" key="1">
    <citation type="submission" date="2023-05" db="EMBL/GenBank/DDBJ databases">
        <title>B98-5 Cell Line De Novo Hybrid Assembly: An Optical Mapping Approach.</title>
        <authorList>
            <person name="Kananen K."/>
            <person name="Auerbach J.A."/>
            <person name="Kautto E."/>
            <person name="Blachly J.S."/>
        </authorList>
    </citation>
    <scope>NUCLEOTIDE SEQUENCE [LARGE SCALE GENOMIC DNA]</scope>
    <source>
        <strain evidence="3">B95-8</strain>
        <tissue evidence="3">Cell line</tissue>
    </source>
</reference>
<dbReference type="InterPro" id="IPR043220">
    <property type="entry name" value="POM121-like_prot_1"/>
</dbReference>
<evidence type="ECO:0000313" key="4">
    <source>
        <dbReference type="Proteomes" id="UP001266305"/>
    </source>
</evidence>
<feature type="region of interest" description="Disordered" evidence="2">
    <location>
        <begin position="1"/>
        <end position="33"/>
    </location>
</feature>
<organism evidence="3 4">
    <name type="scientific">Saguinus oedipus</name>
    <name type="common">Cotton-top tamarin</name>
    <name type="synonym">Oedipomidas oedipus</name>
    <dbReference type="NCBI Taxonomy" id="9490"/>
    <lineage>
        <taxon>Eukaryota</taxon>
        <taxon>Metazoa</taxon>
        <taxon>Chordata</taxon>
        <taxon>Craniata</taxon>
        <taxon>Vertebrata</taxon>
        <taxon>Euteleostomi</taxon>
        <taxon>Mammalia</taxon>
        <taxon>Eutheria</taxon>
        <taxon>Euarchontoglires</taxon>
        <taxon>Primates</taxon>
        <taxon>Haplorrhini</taxon>
        <taxon>Platyrrhini</taxon>
        <taxon>Cebidae</taxon>
        <taxon>Callitrichinae</taxon>
        <taxon>Saguinus</taxon>
    </lineage>
</organism>
<dbReference type="Pfam" id="PF15229">
    <property type="entry name" value="POM121"/>
    <property type="match status" value="1"/>
</dbReference>
<sequence length="168" mass="17408">MEVDDQIETQGQEEEKGGPCSNGGAASTSRALETQRNLSSLDCSPMALKGNVHSRSLTETNRTDKVQVLAVSFHSKGHGVPSAHNPAGGVLTFGKPDPAPAVLPGSVPGCSHWPEKAASQVLGKDHLPSSSGLQIRGKETQLKDPAALVASSSSSPRAASHSSRQPKQ</sequence>
<dbReference type="PANTHER" id="PTHR15566">
    <property type="entry name" value="POM121-LIKE"/>
    <property type="match status" value="1"/>
</dbReference>
<protein>
    <submittedName>
        <fullName evidence="3">Uncharacterized protein</fullName>
    </submittedName>
</protein>
<proteinExistence type="inferred from homology"/>
<feature type="region of interest" description="Disordered" evidence="2">
    <location>
        <begin position="122"/>
        <end position="168"/>
    </location>
</feature>
<dbReference type="Proteomes" id="UP001266305">
    <property type="component" value="Unassembled WGS sequence"/>
</dbReference>
<evidence type="ECO:0000313" key="3">
    <source>
        <dbReference type="EMBL" id="KAK2113155.1"/>
    </source>
</evidence>
<dbReference type="PANTHER" id="PTHR15566:SF7">
    <property type="entry name" value="UPF0607 PROTEIN ENSP00000332738-RELATED"/>
    <property type="match status" value="1"/>
</dbReference>
<name>A0ABQ9VVD0_SAGOE</name>
<keyword evidence="4" id="KW-1185">Reference proteome</keyword>
<accession>A0ABQ9VVD0</accession>